<name>A0A452RG26_URSAM</name>
<protein>
    <submittedName>
        <fullName evidence="1">Uncharacterized protein</fullName>
    </submittedName>
</protein>
<dbReference type="GeneTree" id="ENSGT01120000278042"/>
<reference evidence="2" key="1">
    <citation type="submission" date="2016-06" db="EMBL/GenBank/DDBJ databases">
        <title>De novo assembly and RNA-Seq shows season-dependent expression and editing in black bear kidneys.</title>
        <authorList>
            <person name="Korstanje R."/>
            <person name="Srivastava A."/>
            <person name="Sarsani V.K."/>
            <person name="Sheehan S.M."/>
            <person name="Seger R.L."/>
            <person name="Barter M.E."/>
            <person name="Lindqvist C."/>
            <person name="Brody L.C."/>
            <person name="Mullikin J.C."/>
        </authorList>
    </citation>
    <scope>NUCLEOTIDE SEQUENCE [LARGE SCALE GENOMIC DNA]</scope>
</reference>
<dbReference type="OMA" id="WPHILAL"/>
<reference evidence="1" key="2">
    <citation type="submission" date="2025-08" db="UniProtKB">
        <authorList>
            <consortium name="Ensembl"/>
        </authorList>
    </citation>
    <scope>IDENTIFICATION</scope>
</reference>
<sequence length="102" mass="11352">IQQFGVCSPVKSFNLREGWPHILALGHRLARDIFGQKDFEGKPDIPSHLPRGKVAALSSAHPVGWRHQGSFFDYQGLPLTAQLLVLSDPSPSSQLQRGLVRW</sequence>
<reference evidence="1" key="3">
    <citation type="submission" date="2025-09" db="UniProtKB">
        <authorList>
            <consortium name="Ensembl"/>
        </authorList>
    </citation>
    <scope>IDENTIFICATION</scope>
</reference>
<dbReference type="AlphaFoldDB" id="A0A452RG26"/>
<dbReference type="Ensembl" id="ENSUAMT00000019876.1">
    <property type="protein sequence ID" value="ENSUAMP00000017760.1"/>
    <property type="gene ID" value="ENSUAMG00000014088.1"/>
</dbReference>
<dbReference type="Proteomes" id="UP000291022">
    <property type="component" value="Unassembled WGS sequence"/>
</dbReference>
<evidence type="ECO:0000313" key="1">
    <source>
        <dbReference type="Ensembl" id="ENSUAMP00000017760.1"/>
    </source>
</evidence>
<keyword evidence="2" id="KW-1185">Reference proteome</keyword>
<accession>A0A452RG26</accession>
<evidence type="ECO:0000313" key="2">
    <source>
        <dbReference type="Proteomes" id="UP000291022"/>
    </source>
</evidence>
<proteinExistence type="predicted"/>
<organism evidence="1 2">
    <name type="scientific">Ursus americanus</name>
    <name type="common">American black bear</name>
    <name type="synonym">Euarctos americanus</name>
    <dbReference type="NCBI Taxonomy" id="9643"/>
    <lineage>
        <taxon>Eukaryota</taxon>
        <taxon>Metazoa</taxon>
        <taxon>Chordata</taxon>
        <taxon>Craniata</taxon>
        <taxon>Vertebrata</taxon>
        <taxon>Euteleostomi</taxon>
        <taxon>Mammalia</taxon>
        <taxon>Eutheria</taxon>
        <taxon>Laurasiatheria</taxon>
        <taxon>Carnivora</taxon>
        <taxon>Caniformia</taxon>
        <taxon>Ursidae</taxon>
        <taxon>Ursus</taxon>
    </lineage>
</organism>